<keyword evidence="3" id="KW-1185">Reference proteome</keyword>
<dbReference type="InterPro" id="IPR013783">
    <property type="entry name" value="Ig-like_fold"/>
</dbReference>
<dbReference type="Proteomes" id="UP000265955">
    <property type="component" value="Unassembled WGS sequence"/>
</dbReference>
<proteinExistence type="predicted"/>
<dbReference type="EMBL" id="QYUO01000001">
    <property type="protein sequence ID" value="RJF99321.1"/>
    <property type="molecule type" value="Genomic_DNA"/>
</dbReference>
<dbReference type="Gene3D" id="2.60.40.10">
    <property type="entry name" value="Immunoglobulins"/>
    <property type="match status" value="4"/>
</dbReference>
<dbReference type="InterPro" id="IPR025282">
    <property type="entry name" value="DUF4214"/>
</dbReference>
<evidence type="ECO:0000259" key="1">
    <source>
        <dbReference type="Pfam" id="PF13946"/>
    </source>
</evidence>
<gene>
    <name evidence="2" type="ORF">D3871_12920</name>
</gene>
<protein>
    <submittedName>
        <fullName evidence="2">DUF4214 domain-containing protein</fullName>
    </submittedName>
</protein>
<accession>A0A3A3FYP4</accession>
<sequence length="958" mass="92911">MALNSTQLELIKLYMASFNRAPEKGGFDYWSGQLAAGKTFAQVVDIVFNLGIVKAIYPDAMPNDAFLTLIYINIFNKLPDDEGLAYWTSQLSGGRSRSSLVLDMINAGLNTPDGTAGKTFIVNRYGVAQHAVEQQLAKGKEISIDTLKVIMGSVSDTSASVAAAKESIDNDNSGGLRAPTAPLTVPAGANGISPAEKTAGVSVVADLAGTNAVAGNIVELLINGVPFATPLNKTLAAADITAGKTTFTIPSAASWGGDGEKLITMRLKDAAGHVGPAGGGVTVVLDTTAPTAPTTALVVAAAANSISAAEKASGVDVVVALAGTNAAAGDTVEILIGALAFSVPATKVLTAADITANSATVTIPAGANWGNDGNKVLTARVKDAAGNIGAGGGSLTVVLDSTGPAGPAITIAAATNGISAAEEAAGVAVVAALGSSNAVAGDVLEILIGGASFSTPVTYTLTAADITAKAATVTIGNSAGWGSDGTKLISAKIRDAAGNLGTEGKSVSVVLDTVTPGAPGGALTSAAAAGGINAAEKTAGVAFSVDLTGGSAVVGDIVELMIDGAAFATPVVRMLTSGDVAGHSAVLTVGGTATWGADGSRVLTVRIKDAAGNASPAGGSLTVTLDTSVPTAPANALAVAVASNGISIAERNAGVDVVVDLTGSGAAVGDSVAILLGGTAFGTPVTATLNASHLTANNVTITIPGAAVWGATGDKTLTARVTDAAGNVGTAGGSLTVALDATAPGAPTSAITMAAATNGVNATERTAGVAAVVNLTGTSAAAGDTVELLLGGSPFATPVTQVLNAAHVSATNVSIAIPAGANWGSDGSKTLTARVIDVSGNVGSASTGLTLNLDTVAPAAGTPAITYTDSGTAGISAGDTFALLFNEATDGAIALGGLTLTNSHNFGSSATADWNGAKTILTVTLGGTGISIASGDVIGIVGVADTAGNTANINFTVA</sequence>
<feature type="domain" description="DUF4214" evidence="1">
    <location>
        <begin position="61"/>
        <end position="106"/>
    </location>
</feature>
<dbReference type="OrthoDB" id="8749115at2"/>
<name>A0A3A3FYP4_9BURK</name>
<dbReference type="AlphaFoldDB" id="A0A3A3FYP4"/>
<dbReference type="Pfam" id="PF13946">
    <property type="entry name" value="DUF4214"/>
    <property type="match status" value="1"/>
</dbReference>
<evidence type="ECO:0000313" key="2">
    <source>
        <dbReference type="EMBL" id="RJF99321.1"/>
    </source>
</evidence>
<comment type="caution">
    <text evidence="2">The sequence shown here is derived from an EMBL/GenBank/DDBJ whole genome shotgun (WGS) entry which is preliminary data.</text>
</comment>
<reference evidence="3" key="1">
    <citation type="submission" date="2018-09" db="EMBL/GenBank/DDBJ databases">
        <authorList>
            <person name="Zhu H."/>
        </authorList>
    </citation>
    <scope>NUCLEOTIDE SEQUENCE [LARGE SCALE GENOMIC DNA]</scope>
    <source>
        <strain evidence="3">K1R23-30</strain>
    </source>
</reference>
<organism evidence="2 3">
    <name type="scientific">Noviherbaspirillum saxi</name>
    <dbReference type="NCBI Taxonomy" id="2320863"/>
    <lineage>
        <taxon>Bacteria</taxon>
        <taxon>Pseudomonadati</taxon>
        <taxon>Pseudomonadota</taxon>
        <taxon>Betaproteobacteria</taxon>
        <taxon>Burkholderiales</taxon>
        <taxon>Oxalobacteraceae</taxon>
        <taxon>Noviherbaspirillum</taxon>
    </lineage>
</organism>
<dbReference type="RefSeq" id="WP_119769262.1">
    <property type="nucleotide sequence ID" value="NZ_QYUO01000001.1"/>
</dbReference>
<evidence type="ECO:0000313" key="3">
    <source>
        <dbReference type="Proteomes" id="UP000265955"/>
    </source>
</evidence>